<proteinExistence type="predicted"/>
<gene>
    <name evidence="4" type="ORF">QH73_0023400</name>
</gene>
<dbReference type="EMBL" id="JTJC03000009">
    <property type="protein sequence ID" value="NHC37544.1"/>
    <property type="molecule type" value="Genomic_DNA"/>
</dbReference>
<sequence length="260" mass="28616">MIQLDSSHTEIGTTKKTKVAASSHVSPWLTPIVYPIGRRLVLPFYFDKIEVSGWENLPNGGPVIVAPTHRSRWDALMVPAIVGKVATGRDPRFMVSIDEMKGIQGWFISHLGGFAVDVKRPSISTLRHGVELLQQGEMLVIFPEGGDLKKNRECTLNSLQPGLARLALQAESSQPDLGVKILPLGIYYNPPTVPWRCQVRISIGSPIQVGDYSTGSIKKDAKQLTQDLELALKQLGSKTQATVEQDSTPSLYSDRKESFI</sequence>
<protein>
    <submittedName>
        <fullName evidence="4">1-acyl-sn-glycerol-3-phosphate acyltransferase</fullName>
    </submittedName>
</protein>
<name>A0A9X5I799_9CYAN</name>
<dbReference type="PANTHER" id="PTHR10434:SF40">
    <property type="entry name" value="1-ACYL-SN-GLYCEROL-3-PHOSPHATE ACYLTRANSFERASE"/>
    <property type="match status" value="1"/>
</dbReference>
<reference evidence="4 5" key="1">
    <citation type="journal article" date="2015" name="Genome Announc.">
        <title>Draft Genome Sequence of the Terrestrial Cyanobacterium Scytonema millei VB511283, Isolated from Eastern India.</title>
        <authorList>
            <person name="Sen D."/>
            <person name="Chandrababunaidu M.M."/>
            <person name="Singh D."/>
            <person name="Sanghi N."/>
            <person name="Ghorai A."/>
            <person name="Mishra G.P."/>
            <person name="Madduluri M."/>
            <person name="Adhikary S.P."/>
            <person name="Tripathy S."/>
        </authorList>
    </citation>
    <scope>NUCLEOTIDE SEQUENCE [LARGE SCALE GENOMIC DNA]</scope>
    <source>
        <strain evidence="4 5">VB511283</strain>
    </source>
</reference>
<dbReference type="PANTHER" id="PTHR10434">
    <property type="entry name" value="1-ACYL-SN-GLYCEROL-3-PHOSPHATE ACYLTRANSFERASE"/>
    <property type="match status" value="1"/>
</dbReference>
<evidence type="ECO:0000313" key="5">
    <source>
        <dbReference type="Proteomes" id="UP000031532"/>
    </source>
</evidence>
<evidence type="ECO:0000313" key="4">
    <source>
        <dbReference type="EMBL" id="NHC37544.1"/>
    </source>
</evidence>
<dbReference type="Pfam" id="PF01553">
    <property type="entry name" value="Acyltransferase"/>
    <property type="match status" value="1"/>
</dbReference>
<accession>A0A9X5I799</accession>
<feature type="domain" description="Phospholipid/glycerol acyltransferase" evidence="3">
    <location>
        <begin position="63"/>
        <end position="189"/>
    </location>
</feature>
<organism evidence="4 5">
    <name type="scientific">Scytonema millei VB511283</name>
    <dbReference type="NCBI Taxonomy" id="1245923"/>
    <lineage>
        <taxon>Bacteria</taxon>
        <taxon>Bacillati</taxon>
        <taxon>Cyanobacteriota</taxon>
        <taxon>Cyanophyceae</taxon>
        <taxon>Nostocales</taxon>
        <taxon>Scytonemataceae</taxon>
        <taxon>Scytonema</taxon>
    </lineage>
</organism>
<dbReference type="Proteomes" id="UP000031532">
    <property type="component" value="Unassembled WGS sequence"/>
</dbReference>
<dbReference type="SMART" id="SM00563">
    <property type="entry name" value="PlsC"/>
    <property type="match status" value="1"/>
</dbReference>
<evidence type="ECO:0000256" key="1">
    <source>
        <dbReference type="ARBA" id="ARBA00022679"/>
    </source>
</evidence>
<keyword evidence="5" id="KW-1185">Reference proteome</keyword>
<dbReference type="InterPro" id="IPR002123">
    <property type="entry name" value="Plipid/glycerol_acylTrfase"/>
</dbReference>
<dbReference type="AlphaFoldDB" id="A0A9X5I799"/>
<keyword evidence="2 4" id="KW-0012">Acyltransferase</keyword>
<dbReference type="GO" id="GO:0006654">
    <property type="term" value="P:phosphatidic acid biosynthetic process"/>
    <property type="evidence" value="ECO:0007669"/>
    <property type="project" value="TreeGrafter"/>
</dbReference>
<keyword evidence="1" id="KW-0808">Transferase</keyword>
<dbReference type="OrthoDB" id="9803035at2"/>
<comment type="caution">
    <text evidence="4">The sequence shown here is derived from an EMBL/GenBank/DDBJ whole genome shotgun (WGS) entry which is preliminary data.</text>
</comment>
<evidence type="ECO:0000259" key="3">
    <source>
        <dbReference type="SMART" id="SM00563"/>
    </source>
</evidence>
<dbReference type="SUPFAM" id="SSF69593">
    <property type="entry name" value="Glycerol-3-phosphate (1)-acyltransferase"/>
    <property type="match status" value="1"/>
</dbReference>
<dbReference type="GO" id="GO:0003841">
    <property type="term" value="F:1-acylglycerol-3-phosphate O-acyltransferase activity"/>
    <property type="evidence" value="ECO:0007669"/>
    <property type="project" value="TreeGrafter"/>
</dbReference>
<evidence type="ECO:0000256" key="2">
    <source>
        <dbReference type="ARBA" id="ARBA00023315"/>
    </source>
</evidence>